<dbReference type="Proteomes" id="UP001079430">
    <property type="component" value="Unassembled WGS sequence"/>
</dbReference>
<accession>A0ABT4KA40</accession>
<reference evidence="1" key="1">
    <citation type="submission" date="2022-10" db="EMBL/GenBank/DDBJ databases">
        <title>Whole genome sequencing of three plant growth promoting bacteria isolated from Vachellia tortilis subsp. raddiana in Morocco.</title>
        <authorList>
            <person name="Hnini M."/>
            <person name="Zouagui R."/>
            <person name="Zouagui H."/>
            <person name="Chemao Elfihri M.-W."/>
            <person name="Ibrahimi A."/>
            <person name="Sbabou L."/>
            <person name="Aurag J."/>
        </authorList>
    </citation>
    <scope>NUCLEOTIDE SEQUENCE</scope>
    <source>
        <strain evidence="1">LMR678</strain>
    </source>
</reference>
<evidence type="ECO:0000313" key="1">
    <source>
        <dbReference type="EMBL" id="MCZ4088835.1"/>
    </source>
</evidence>
<evidence type="ECO:0000313" key="2">
    <source>
        <dbReference type="Proteomes" id="UP001079430"/>
    </source>
</evidence>
<organism evidence="1 2">
    <name type="scientific">Sinorhizobium psoraleae</name>
    <dbReference type="NCBI Taxonomy" id="520838"/>
    <lineage>
        <taxon>Bacteria</taxon>
        <taxon>Pseudomonadati</taxon>
        <taxon>Pseudomonadota</taxon>
        <taxon>Alphaproteobacteria</taxon>
        <taxon>Hyphomicrobiales</taxon>
        <taxon>Rhizobiaceae</taxon>
        <taxon>Sinorhizobium/Ensifer group</taxon>
        <taxon>Sinorhizobium</taxon>
    </lineage>
</organism>
<dbReference type="InterPro" id="IPR016161">
    <property type="entry name" value="Ald_DH/histidinol_DH"/>
</dbReference>
<comment type="caution">
    <text evidence="1">The sequence shown here is derived from an EMBL/GenBank/DDBJ whole genome shotgun (WGS) entry which is preliminary data.</text>
</comment>
<protein>
    <submittedName>
        <fullName evidence="1">Uncharacterized protein</fullName>
    </submittedName>
</protein>
<name>A0ABT4KA40_9HYPH</name>
<dbReference type="SUPFAM" id="SSF53720">
    <property type="entry name" value="ALDH-like"/>
    <property type="match status" value="1"/>
</dbReference>
<sequence>MELGGSDPFIVLADADRRGTSVPVKARYINVGRSCVNAKPALSWRKHRRPLR</sequence>
<proteinExistence type="predicted"/>
<dbReference type="RefSeq" id="WP_269274970.1">
    <property type="nucleotide sequence ID" value="NZ_JAPVOI010000002.1"/>
</dbReference>
<keyword evidence="2" id="KW-1185">Reference proteome</keyword>
<gene>
    <name evidence="1" type="ORF">O3W52_01730</name>
</gene>
<dbReference type="EMBL" id="JAPVOI010000002">
    <property type="protein sequence ID" value="MCZ4088835.1"/>
    <property type="molecule type" value="Genomic_DNA"/>
</dbReference>